<dbReference type="EMBL" id="BOMQ01000051">
    <property type="protein sequence ID" value="GIE50513.1"/>
    <property type="molecule type" value="Genomic_DNA"/>
</dbReference>
<evidence type="ECO:0000313" key="1">
    <source>
        <dbReference type="EMBL" id="GIE50513.1"/>
    </source>
</evidence>
<gene>
    <name evidence="1" type="ORF">Ani05nite_40470</name>
</gene>
<dbReference type="Proteomes" id="UP000647172">
    <property type="component" value="Unassembled WGS sequence"/>
</dbReference>
<organism evidence="1 2">
    <name type="scientific">Actinoplanes nipponensis</name>
    <dbReference type="NCBI Taxonomy" id="135950"/>
    <lineage>
        <taxon>Bacteria</taxon>
        <taxon>Bacillati</taxon>
        <taxon>Actinomycetota</taxon>
        <taxon>Actinomycetes</taxon>
        <taxon>Micromonosporales</taxon>
        <taxon>Micromonosporaceae</taxon>
        <taxon>Actinoplanes</taxon>
    </lineage>
</organism>
<name>A0A919JIZ3_9ACTN</name>
<keyword evidence="2" id="KW-1185">Reference proteome</keyword>
<comment type="caution">
    <text evidence="1">The sequence shown here is derived from an EMBL/GenBank/DDBJ whole genome shotgun (WGS) entry which is preliminary data.</text>
</comment>
<protein>
    <submittedName>
        <fullName evidence="1">Uncharacterized protein</fullName>
    </submittedName>
</protein>
<evidence type="ECO:0000313" key="2">
    <source>
        <dbReference type="Proteomes" id="UP000647172"/>
    </source>
</evidence>
<dbReference type="AlphaFoldDB" id="A0A919JIZ3"/>
<reference evidence="1" key="1">
    <citation type="submission" date="2021-01" db="EMBL/GenBank/DDBJ databases">
        <title>Whole genome shotgun sequence of Actinoplanes nipponensis NBRC 14063.</title>
        <authorList>
            <person name="Komaki H."/>
            <person name="Tamura T."/>
        </authorList>
    </citation>
    <scope>NUCLEOTIDE SEQUENCE</scope>
    <source>
        <strain evidence="1">NBRC 14063</strain>
    </source>
</reference>
<sequence length="200" mass="21543">MLKVVGQAPPRSPARSYADGVHTILSTGSRLDPGVTLPEGAGLTMVTGAPVELLIALSRPHELEVQAVTAAPTRFAWVDAGAAAVLLYRLGPVLPWAQVTFHPHLVPAAEGPAGFDDTYGVRIVLVDRDSRVVRAVHRVRWPADFVSVVQESVARMQEAPFNRLTHEYAVAALHRRYPTAEDLVVDRAEAHCIAAPIRAG</sequence>
<accession>A0A919JIZ3</accession>
<proteinExistence type="predicted"/>
<dbReference type="RefSeq" id="WP_239130414.1">
    <property type="nucleotide sequence ID" value="NZ_BAAAYJ010000026.1"/>
</dbReference>